<dbReference type="AlphaFoldDB" id="A0A183EEI0"/>
<organism evidence="4">
    <name type="scientific">Gongylonema pulchrum</name>
    <dbReference type="NCBI Taxonomy" id="637853"/>
    <lineage>
        <taxon>Eukaryota</taxon>
        <taxon>Metazoa</taxon>
        <taxon>Ecdysozoa</taxon>
        <taxon>Nematoda</taxon>
        <taxon>Chromadorea</taxon>
        <taxon>Rhabditida</taxon>
        <taxon>Spirurina</taxon>
        <taxon>Spiruromorpha</taxon>
        <taxon>Spiruroidea</taxon>
        <taxon>Gongylonematidae</taxon>
        <taxon>Gongylonema</taxon>
    </lineage>
</organism>
<reference evidence="2 3" key="2">
    <citation type="submission" date="2018-11" db="EMBL/GenBank/DDBJ databases">
        <authorList>
            <consortium name="Pathogen Informatics"/>
        </authorList>
    </citation>
    <scope>NUCLEOTIDE SEQUENCE [LARGE SCALE GENOMIC DNA]</scope>
</reference>
<feature type="compositionally biased region" description="Low complexity" evidence="1">
    <location>
        <begin position="77"/>
        <end position="86"/>
    </location>
</feature>
<gene>
    <name evidence="2" type="ORF">GPUH_LOCUS19370</name>
</gene>
<evidence type="ECO:0000256" key="1">
    <source>
        <dbReference type="SAM" id="MobiDB-lite"/>
    </source>
</evidence>
<accession>A0A183EEI0</accession>
<reference evidence="4" key="1">
    <citation type="submission" date="2016-06" db="UniProtKB">
        <authorList>
            <consortium name="WormBaseParasite"/>
        </authorList>
    </citation>
    <scope>IDENTIFICATION</scope>
</reference>
<feature type="compositionally biased region" description="Basic and acidic residues" evidence="1">
    <location>
        <begin position="27"/>
        <end position="36"/>
    </location>
</feature>
<keyword evidence="3" id="KW-1185">Reference proteome</keyword>
<dbReference type="Proteomes" id="UP000271098">
    <property type="component" value="Unassembled WGS sequence"/>
</dbReference>
<protein>
    <submittedName>
        <fullName evidence="2 4">Uncharacterized protein</fullName>
    </submittedName>
</protein>
<feature type="compositionally biased region" description="Acidic residues" evidence="1">
    <location>
        <begin position="46"/>
        <end position="56"/>
    </location>
</feature>
<evidence type="ECO:0000313" key="4">
    <source>
        <dbReference type="WBParaSite" id="GPUH_0001939601-mRNA-1"/>
    </source>
</evidence>
<feature type="region of interest" description="Disordered" evidence="1">
    <location>
        <begin position="1"/>
        <end position="109"/>
    </location>
</feature>
<dbReference type="EMBL" id="UYRT01088394">
    <property type="protein sequence ID" value="VDN33704.1"/>
    <property type="molecule type" value="Genomic_DNA"/>
</dbReference>
<evidence type="ECO:0000313" key="2">
    <source>
        <dbReference type="EMBL" id="VDN33704.1"/>
    </source>
</evidence>
<proteinExistence type="predicted"/>
<dbReference type="WBParaSite" id="GPUH_0001939601-mRNA-1">
    <property type="protein sequence ID" value="GPUH_0001939601-mRNA-1"/>
    <property type="gene ID" value="GPUH_0001939601"/>
</dbReference>
<evidence type="ECO:0000313" key="3">
    <source>
        <dbReference type="Proteomes" id="UP000271098"/>
    </source>
</evidence>
<name>A0A183EEI0_9BILA</name>
<sequence length="163" mass="17573">MDTENASAMGVPSELIQAGEQAATPKKPVETARSNEDATAEVADGNTEELALDDSVIEEKANGVSGSNETETELEAAEGGVEQVAEWPTECSMSTDEPEETRSSQPEEAPAEVTLFPCFVIMRKLVKNSVHVLSYQRQTSIVPTRDMGEHESIEKCCIAADRV</sequence>